<protein>
    <submittedName>
        <fullName evidence="1">Uncharacterized protein</fullName>
    </submittedName>
</protein>
<dbReference type="Proteomes" id="UP000636709">
    <property type="component" value="Unassembled WGS sequence"/>
</dbReference>
<evidence type="ECO:0000313" key="2">
    <source>
        <dbReference type="Proteomes" id="UP000636709"/>
    </source>
</evidence>
<organism evidence="1 2">
    <name type="scientific">Digitaria exilis</name>
    <dbReference type="NCBI Taxonomy" id="1010633"/>
    <lineage>
        <taxon>Eukaryota</taxon>
        <taxon>Viridiplantae</taxon>
        <taxon>Streptophyta</taxon>
        <taxon>Embryophyta</taxon>
        <taxon>Tracheophyta</taxon>
        <taxon>Spermatophyta</taxon>
        <taxon>Magnoliopsida</taxon>
        <taxon>Liliopsida</taxon>
        <taxon>Poales</taxon>
        <taxon>Poaceae</taxon>
        <taxon>PACMAD clade</taxon>
        <taxon>Panicoideae</taxon>
        <taxon>Panicodae</taxon>
        <taxon>Paniceae</taxon>
        <taxon>Anthephorinae</taxon>
        <taxon>Digitaria</taxon>
    </lineage>
</organism>
<accession>A0A835ECP4</accession>
<reference evidence="1" key="1">
    <citation type="submission" date="2020-07" db="EMBL/GenBank/DDBJ databases">
        <title>Genome sequence and genetic diversity analysis of an under-domesticated orphan crop, white fonio (Digitaria exilis).</title>
        <authorList>
            <person name="Bennetzen J.L."/>
            <person name="Chen S."/>
            <person name="Ma X."/>
            <person name="Wang X."/>
            <person name="Yssel A.E.J."/>
            <person name="Chaluvadi S.R."/>
            <person name="Johnson M."/>
            <person name="Gangashetty P."/>
            <person name="Hamidou F."/>
            <person name="Sanogo M.D."/>
            <person name="Zwaenepoel A."/>
            <person name="Wallace J."/>
            <person name="Van De Peer Y."/>
            <person name="Van Deynze A."/>
        </authorList>
    </citation>
    <scope>NUCLEOTIDE SEQUENCE</scope>
    <source>
        <tissue evidence="1">Leaves</tissue>
    </source>
</reference>
<name>A0A835ECP4_9POAL</name>
<sequence>MLLENMETQEARVWKARLPHVLTPAARVQRSAGLESPITRRR</sequence>
<comment type="caution">
    <text evidence="1">The sequence shown here is derived from an EMBL/GenBank/DDBJ whole genome shotgun (WGS) entry which is preliminary data.</text>
</comment>
<evidence type="ECO:0000313" key="1">
    <source>
        <dbReference type="EMBL" id="KAF8675465.1"/>
    </source>
</evidence>
<proteinExistence type="predicted"/>
<keyword evidence="2" id="KW-1185">Reference proteome</keyword>
<dbReference type="AlphaFoldDB" id="A0A835ECP4"/>
<gene>
    <name evidence="1" type="ORF">HU200_047837</name>
</gene>
<dbReference type="EMBL" id="JACEFO010002183">
    <property type="protein sequence ID" value="KAF8675465.1"/>
    <property type="molecule type" value="Genomic_DNA"/>
</dbReference>